<evidence type="ECO:0000256" key="3">
    <source>
        <dbReference type="PROSITE-ProRule" id="PRU00339"/>
    </source>
</evidence>
<sequence length="934" mass="100249">MLRSITFVACLLAGTAPVSASDVPLYRPAPEWVKQAPTPDPANLPSPRPQFLILDQQQRIEDGGVASYVRSAVQIANAAMLNEAGTFSVDWLPDHGDVIVHHARILRAGDTIDLLAKGERLNVLKRELGLEQRMLTGILTATMEIEGLRVNDVLDIAFTVTNRDPALGGRVHSAMPVIARPVTAGLARNRILWSSADGVALRSHLDGVTLTPRQSGSFSEVEFVGPAPKPAEIPGDAPPRFRPLPMIEVSNFGDWATVSRTFAPLYATQGLIAAGSPLAAEVARIRAAATTPRERAALALQSVQAEIRYLFRGMAGGNYTPQAPARTWEVRYGDCKAKTLLLLAMLHALEIEAEPVLASIEGGDLVPKRLPGAGAFDHVLVRASIDGTDLWLDGTGQGARLADIEDTPPFRHVLPLRSAGAALMPLPIRAPARPDIAIDLELDQSAALSLPAVYTLRMTARGQGAEMLRMANTQGTEDQREAMAQEIVGQYLPRARVVSHGISFDDAATTGTLEIEGIAQVDWSREAGRHQRTLDFAVGKAAFAPDRTRSSWKAIPVATAGPTSFAFRARTLLPDNGRGYVIEGDRTLPERLGGMKVSRSVALDQGVATVEDRIVATGIEIAPGEIAAERATLAAAEGRLLTVKAPADLPLRHVERAKARDTGKLKRLDAAYARIVADGSEDDDASAFENRARYRELLGDFEGSLADIDRAIAIDASRSSLHYRAYLLYVLRRDAQSLETIARAHETEPADFDTLAYYTNRLSDAGRHDEALELIEARVAAGGEEKAAALSHKASLLAMMGEADAAITAIDSAVEVDPRDAHMLNNRCWLRGQLGIGLDAAQADCDRAIAMGSNPASALDSRALIHLRAGRLAEARADLDEALTIAPEMQAARYLRGIVRHKSGDAKGGAADIADAVAMAPRIADDYTRWGIKP</sequence>
<reference evidence="6 7" key="1">
    <citation type="submission" date="2019-04" db="EMBL/GenBank/DDBJ databases">
        <authorList>
            <person name="Yang Y."/>
            <person name="Wei D."/>
        </authorList>
    </citation>
    <scope>NUCLEOTIDE SEQUENCE [LARGE SCALE GENOMIC DNA]</scope>
    <source>
        <strain evidence="6 7">L-1-4w-11</strain>
    </source>
</reference>
<dbReference type="PANTHER" id="PTHR44858:SF1">
    <property type="entry name" value="UDP-N-ACETYLGLUCOSAMINE--PEPTIDE N-ACETYLGLUCOSAMINYLTRANSFERASE SPINDLY-RELATED"/>
    <property type="match status" value="1"/>
</dbReference>
<dbReference type="EMBL" id="SWKR01000001">
    <property type="protein sequence ID" value="TKD53159.1"/>
    <property type="molecule type" value="Genomic_DNA"/>
</dbReference>
<protein>
    <submittedName>
        <fullName evidence="6">DUF3857 domain-containing protein</fullName>
    </submittedName>
</protein>
<evidence type="ECO:0000256" key="2">
    <source>
        <dbReference type="ARBA" id="ARBA00022803"/>
    </source>
</evidence>
<evidence type="ECO:0000259" key="5">
    <source>
        <dbReference type="Pfam" id="PF12969"/>
    </source>
</evidence>
<dbReference type="SMART" id="SM00028">
    <property type="entry name" value="TPR"/>
    <property type="match status" value="3"/>
</dbReference>
<evidence type="ECO:0000256" key="4">
    <source>
        <dbReference type="SAM" id="SignalP"/>
    </source>
</evidence>
<feature type="domain" description="DUF3857" evidence="5">
    <location>
        <begin position="62"/>
        <end position="216"/>
    </location>
</feature>
<organism evidence="6 7">
    <name type="scientific">Sphingomonas baiyangensis</name>
    <dbReference type="NCBI Taxonomy" id="2572576"/>
    <lineage>
        <taxon>Bacteria</taxon>
        <taxon>Pseudomonadati</taxon>
        <taxon>Pseudomonadota</taxon>
        <taxon>Alphaproteobacteria</taxon>
        <taxon>Sphingomonadales</taxon>
        <taxon>Sphingomonadaceae</taxon>
        <taxon>Sphingomonas</taxon>
    </lineage>
</organism>
<evidence type="ECO:0000313" key="7">
    <source>
        <dbReference type="Proteomes" id="UP000309138"/>
    </source>
</evidence>
<dbReference type="SUPFAM" id="SSF54001">
    <property type="entry name" value="Cysteine proteinases"/>
    <property type="match status" value="1"/>
</dbReference>
<keyword evidence="7" id="KW-1185">Reference proteome</keyword>
<dbReference type="AlphaFoldDB" id="A0A4U1L883"/>
<gene>
    <name evidence="6" type="ORF">FBR43_02150</name>
</gene>
<keyword evidence="1" id="KW-0677">Repeat</keyword>
<dbReference type="InterPro" id="IPR038765">
    <property type="entry name" value="Papain-like_cys_pep_sf"/>
</dbReference>
<dbReference type="Gene3D" id="2.60.40.3140">
    <property type="match status" value="1"/>
</dbReference>
<feature type="repeat" description="TPR" evidence="3">
    <location>
        <begin position="787"/>
        <end position="820"/>
    </location>
</feature>
<dbReference type="Gene3D" id="1.25.40.10">
    <property type="entry name" value="Tetratricopeptide repeat domain"/>
    <property type="match status" value="2"/>
</dbReference>
<dbReference type="GO" id="GO:0046813">
    <property type="term" value="P:receptor-mediated virion attachment to host cell"/>
    <property type="evidence" value="ECO:0007669"/>
    <property type="project" value="TreeGrafter"/>
</dbReference>
<dbReference type="RefSeq" id="WP_136941578.1">
    <property type="nucleotide sequence ID" value="NZ_SWKR01000001.1"/>
</dbReference>
<name>A0A4U1L883_9SPHN</name>
<dbReference type="InterPro" id="IPR011990">
    <property type="entry name" value="TPR-like_helical_dom_sf"/>
</dbReference>
<dbReference type="InterPro" id="IPR019734">
    <property type="entry name" value="TPR_rpt"/>
</dbReference>
<keyword evidence="2 3" id="KW-0802">TPR repeat</keyword>
<dbReference type="Proteomes" id="UP000309138">
    <property type="component" value="Unassembled WGS sequence"/>
</dbReference>
<comment type="caution">
    <text evidence="6">The sequence shown here is derived from an EMBL/GenBank/DDBJ whole genome shotgun (WGS) entry which is preliminary data.</text>
</comment>
<evidence type="ECO:0000313" key="6">
    <source>
        <dbReference type="EMBL" id="TKD53159.1"/>
    </source>
</evidence>
<dbReference type="Pfam" id="PF12969">
    <property type="entry name" value="DUF3857"/>
    <property type="match status" value="1"/>
</dbReference>
<dbReference type="OrthoDB" id="98874at2"/>
<dbReference type="InterPro" id="IPR050498">
    <property type="entry name" value="Ycf3"/>
</dbReference>
<feature type="chain" id="PRO_5020920836" evidence="4">
    <location>
        <begin position="21"/>
        <end position="934"/>
    </location>
</feature>
<dbReference type="SUPFAM" id="SSF48452">
    <property type="entry name" value="TPR-like"/>
    <property type="match status" value="2"/>
</dbReference>
<dbReference type="PANTHER" id="PTHR44858">
    <property type="entry name" value="TETRATRICOPEPTIDE REPEAT PROTEIN 6"/>
    <property type="match status" value="1"/>
</dbReference>
<dbReference type="PROSITE" id="PS50005">
    <property type="entry name" value="TPR"/>
    <property type="match status" value="1"/>
</dbReference>
<dbReference type="InterPro" id="IPR024618">
    <property type="entry name" value="DUF3857"/>
</dbReference>
<keyword evidence="4" id="KW-0732">Signal</keyword>
<dbReference type="GO" id="GO:0009279">
    <property type="term" value="C:cell outer membrane"/>
    <property type="evidence" value="ECO:0007669"/>
    <property type="project" value="TreeGrafter"/>
</dbReference>
<feature type="signal peptide" evidence="4">
    <location>
        <begin position="1"/>
        <end position="20"/>
    </location>
</feature>
<dbReference type="Gene3D" id="3.10.620.30">
    <property type="match status" value="1"/>
</dbReference>
<evidence type="ECO:0000256" key="1">
    <source>
        <dbReference type="ARBA" id="ARBA00022737"/>
    </source>
</evidence>
<proteinExistence type="predicted"/>
<accession>A0A4U1L883</accession>